<gene>
    <name evidence="2" type="ORF">RhiirC2_800841</name>
</gene>
<sequence>MYTNFSPCILIDYLDNKLQTCGQTKNVRNLCQLVEVWQIDENAVSEYQSKGIPLGVYWTDDKWKEIGEKLGNEVWNSRKIVTDKKSEIQYQFLLMHVEHITKCVKFFASLVISMAFPYLGVWFTQVMAKKQRMDKVNPTERLIKGPNIWNLAVINNIDFKEKSFTYGNIFDTTRKSFHTMLRMAFQMRMPIPLEERANDKKNITSPTGLFGMNDLMKDTWD</sequence>
<dbReference type="EMBL" id="LLXL01006278">
    <property type="protein sequence ID" value="PKK56058.1"/>
    <property type="molecule type" value="Genomic_DNA"/>
</dbReference>
<feature type="transmembrane region" description="Helical" evidence="1">
    <location>
        <begin position="106"/>
        <end position="123"/>
    </location>
</feature>
<name>A0A2N1M329_9GLOM</name>
<evidence type="ECO:0000256" key="1">
    <source>
        <dbReference type="SAM" id="Phobius"/>
    </source>
</evidence>
<dbReference type="VEuPathDB" id="FungiDB:FUN_018614"/>
<accession>A0A2N1M329</accession>
<reference evidence="2 3" key="1">
    <citation type="submission" date="2016-04" db="EMBL/GenBank/DDBJ databases">
        <title>Genome analyses suggest a sexual origin of heterokaryosis in a supposedly ancient asexual fungus.</title>
        <authorList>
            <person name="Ropars J."/>
            <person name="Sedzielewska K."/>
            <person name="Noel J."/>
            <person name="Charron P."/>
            <person name="Farinelli L."/>
            <person name="Marton T."/>
            <person name="Kruger M."/>
            <person name="Pelin A."/>
            <person name="Brachmann A."/>
            <person name="Corradi N."/>
        </authorList>
    </citation>
    <scope>NUCLEOTIDE SEQUENCE [LARGE SCALE GENOMIC DNA]</scope>
    <source>
        <strain evidence="2 3">C2</strain>
    </source>
</reference>
<reference evidence="2 3" key="2">
    <citation type="submission" date="2017-10" db="EMBL/GenBank/DDBJ databases">
        <title>Extensive intraspecific genome diversity in a model arbuscular mycorrhizal fungus.</title>
        <authorList>
            <person name="Chen E.C.H."/>
            <person name="Morin E."/>
            <person name="Baudet D."/>
            <person name="Noel J."/>
            <person name="Ndikumana S."/>
            <person name="Charron P."/>
            <person name="St-Onge C."/>
            <person name="Giorgi J."/>
            <person name="Grigoriev I.V."/>
            <person name="Roux C."/>
            <person name="Martin F.M."/>
            <person name="Corradi N."/>
        </authorList>
    </citation>
    <scope>NUCLEOTIDE SEQUENCE [LARGE SCALE GENOMIC DNA]</scope>
    <source>
        <strain evidence="2 3">C2</strain>
    </source>
</reference>
<evidence type="ECO:0000313" key="2">
    <source>
        <dbReference type="EMBL" id="PKK56058.1"/>
    </source>
</evidence>
<protein>
    <submittedName>
        <fullName evidence="2">Uncharacterized protein</fullName>
    </submittedName>
</protein>
<proteinExistence type="predicted"/>
<organism evidence="2 3">
    <name type="scientific">Rhizophagus irregularis</name>
    <dbReference type="NCBI Taxonomy" id="588596"/>
    <lineage>
        <taxon>Eukaryota</taxon>
        <taxon>Fungi</taxon>
        <taxon>Fungi incertae sedis</taxon>
        <taxon>Mucoromycota</taxon>
        <taxon>Glomeromycotina</taxon>
        <taxon>Glomeromycetes</taxon>
        <taxon>Glomerales</taxon>
        <taxon>Glomeraceae</taxon>
        <taxon>Rhizophagus</taxon>
    </lineage>
</organism>
<keyword evidence="1" id="KW-0472">Membrane</keyword>
<comment type="caution">
    <text evidence="2">The sequence shown here is derived from an EMBL/GenBank/DDBJ whole genome shotgun (WGS) entry which is preliminary data.</text>
</comment>
<dbReference type="AlphaFoldDB" id="A0A2N1M329"/>
<evidence type="ECO:0000313" key="3">
    <source>
        <dbReference type="Proteomes" id="UP000233469"/>
    </source>
</evidence>
<keyword evidence="1" id="KW-0812">Transmembrane</keyword>
<keyword evidence="1" id="KW-1133">Transmembrane helix</keyword>
<feature type="non-terminal residue" evidence="2">
    <location>
        <position position="221"/>
    </location>
</feature>
<dbReference type="Proteomes" id="UP000233469">
    <property type="component" value="Unassembled WGS sequence"/>
</dbReference>
<dbReference type="VEuPathDB" id="FungiDB:RhiirFUN_002406"/>